<feature type="region of interest" description="Disordered" evidence="1">
    <location>
        <begin position="82"/>
        <end position="115"/>
    </location>
</feature>
<organism evidence="3 4">
    <name type="scientific">Acanthoscelides obtectus</name>
    <name type="common">Bean weevil</name>
    <name type="synonym">Bruchus obtectus</name>
    <dbReference type="NCBI Taxonomy" id="200917"/>
    <lineage>
        <taxon>Eukaryota</taxon>
        <taxon>Metazoa</taxon>
        <taxon>Ecdysozoa</taxon>
        <taxon>Arthropoda</taxon>
        <taxon>Hexapoda</taxon>
        <taxon>Insecta</taxon>
        <taxon>Pterygota</taxon>
        <taxon>Neoptera</taxon>
        <taxon>Endopterygota</taxon>
        <taxon>Coleoptera</taxon>
        <taxon>Polyphaga</taxon>
        <taxon>Cucujiformia</taxon>
        <taxon>Chrysomeloidea</taxon>
        <taxon>Chrysomelidae</taxon>
        <taxon>Bruchinae</taxon>
        <taxon>Bruchini</taxon>
        <taxon>Acanthoscelides</taxon>
    </lineage>
</organism>
<keyword evidence="2" id="KW-0812">Transmembrane</keyword>
<evidence type="ECO:0000313" key="3">
    <source>
        <dbReference type="EMBL" id="CAH1966525.1"/>
    </source>
</evidence>
<name>A0A9P0K4P1_ACAOB</name>
<keyword evidence="4" id="KW-1185">Reference proteome</keyword>
<keyword evidence="2" id="KW-0472">Membrane</keyword>
<evidence type="ECO:0000313" key="4">
    <source>
        <dbReference type="Proteomes" id="UP001152888"/>
    </source>
</evidence>
<evidence type="ECO:0000256" key="2">
    <source>
        <dbReference type="SAM" id="Phobius"/>
    </source>
</evidence>
<proteinExistence type="predicted"/>
<dbReference type="EMBL" id="CAKOFQ010006734">
    <property type="protein sequence ID" value="CAH1966525.1"/>
    <property type="molecule type" value="Genomic_DNA"/>
</dbReference>
<dbReference type="Proteomes" id="UP001152888">
    <property type="component" value="Unassembled WGS sequence"/>
</dbReference>
<gene>
    <name evidence="3" type="ORF">ACAOBT_LOCUS6889</name>
</gene>
<accession>A0A9P0K4P1</accession>
<evidence type="ECO:0000256" key="1">
    <source>
        <dbReference type="SAM" id="MobiDB-lite"/>
    </source>
</evidence>
<dbReference type="OrthoDB" id="10594530at2759"/>
<sequence length="131" mass="14994">MGVIFALFLSLLYSIIIVYVLYLIKKYTDKKYFNKYLHNIPGPKPHVFFGNAMEFVPGHKGVVLGLYKLVKMLLTPLSTRSTKAGQSQKVQKTVRTDAKMPRDYKRTTDGQSWSTESMKKAIEAIRDKKMG</sequence>
<feature type="compositionally biased region" description="Basic and acidic residues" evidence="1">
    <location>
        <begin position="94"/>
        <end position="108"/>
    </location>
</feature>
<reference evidence="3" key="1">
    <citation type="submission" date="2022-03" db="EMBL/GenBank/DDBJ databases">
        <authorList>
            <person name="Sayadi A."/>
        </authorList>
    </citation>
    <scope>NUCLEOTIDE SEQUENCE</scope>
</reference>
<keyword evidence="2" id="KW-1133">Transmembrane helix</keyword>
<dbReference type="AlphaFoldDB" id="A0A9P0K4P1"/>
<protein>
    <submittedName>
        <fullName evidence="3">Uncharacterized protein</fullName>
    </submittedName>
</protein>
<comment type="caution">
    <text evidence="3">The sequence shown here is derived from an EMBL/GenBank/DDBJ whole genome shotgun (WGS) entry which is preliminary data.</text>
</comment>
<feature type="compositionally biased region" description="Polar residues" evidence="1">
    <location>
        <begin position="82"/>
        <end position="93"/>
    </location>
</feature>
<feature type="transmembrane region" description="Helical" evidence="2">
    <location>
        <begin position="6"/>
        <end position="24"/>
    </location>
</feature>